<comment type="caution">
    <text evidence="1">The sequence shown here is derived from an EMBL/GenBank/DDBJ whole genome shotgun (WGS) entry which is preliminary data.</text>
</comment>
<evidence type="ECO:0000313" key="1">
    <source>
        <dbReference type="EMBL" id="KKL98468.1"/>
    </source>
</evidence>
<sequence length="51" mass="5760">MKSTGVLERYLKICKRNLEGDSRVLPLLEGKGIKESFLIDNFSLGFSNDAR</sequence>
<dbReference type="AlphaFoldDB" id="A0A0F9GI69"/>
<reference evidence="1" key="1">
    <citation type="journal article" date="2015" name="Nature">
        <title>Complex archaea that bridge the gap between prokaryotes and eukaryotes.</title>
        <authorList>
            <person name="Spang A."/>
            <person name="Saw J.H."/>
            <person name="Jorgensen S.L."/>
            <person name="Zaremba-Niedzwiedzka K."/>
            <person name="Martijn J."/>
            <person name="Lind A.E."/>
            <person name="van Eijk R."/>
            <person name="Schleper C."/>
            <person name="Guy L."/>
            <person name="Ettema T.J."/>
        </authorList>
    </citation>
    <scope>NUCLEOTIDE SEQUENCE</scope>
</reference>
<name>A0A0F9GI69_9ZZZZ</name>
<protein>
    <submittedName>
        <fullName evidence="1">Uncharacterized protein</fullName>
    </submittedName>
</protein>
<organism evidence="1">
    <name type="scientific">marine sediment metagenome</name>
    <dbReference type="NCBI Taxonomy" id="412755"/>
    <lineage>
        <taxon>unclassified sequences</taxon>
        <taxon>metagenomes</taxon>
        <taxon>ecological metagenomes</taxon>
    </lineage>
</organism>
<gene>
    <name evidence="1" type="ORF">LCGC14_1824140</name>
</gene>
<dbReference type="EMBL" id="LAZR01017916">
    <property type="protein sequence ID" value="KKL98468.1"/>
    <property type="molecule type" value="Genomic_DNA"/>
</dbReference>
<proteinExistence type="predicted"/>
<accession>A0A0F9GI69</accession>